<dbReference type="RefSeq" id="WP_083728408.1">
    <property type="nucleotide sequence ID" value="NZ_FOUD01000009.1"/>
</dbReference>
<dbReference type="STRING" id="254161.SAMN05216256_109132"/>
<evidence type="ECO:0000256" key="2">
    <source>
        <dbReference type="ARBA" id="ARBA00022475"/>
    </source>
</evidence>
<evidence type="ECO:0000256" key="1">
    <source>
        <dbReference type="ARBA" id="ARBA00004236"/>
    </source>
</evidence>
<sequence length="297" mass="33315">MKKLLIALVLLLLVLGGGVLHYLHLDVLWWHSWRMQQAPAHHDSLALDRYRVDIQRQPIEGLDDDVSALTFNPQTGTLFAVLNGEPLLVELSVEGQLLRKVRINGVQDMEGLTYVAGNRFVIAEERTQRLIEIEVADDAVELDVAGAPSLTIGLDLNGNKGFEGLSWDQRLQRLLVVKERDPLRVLAVSGFIGASPGSPIAVRIEELKSPDSPWLFVRDLSSLSLHDETGHLLLLSDESNMLVEYDEDSHPRSLLGLWRGMHGLEHTVPQAEGLAMDEQQRLYLVSEPNLFYRFVPE</sequence>
<proteinExistence type="predicted"/>
<comment type="caution">
    <text evidence="4">The sequence shown here is derived from an EMBL/GenBank/DDBJ whole genome shotgun (WGS) entry which is preliminary data.</text>
</comment>
<dbReference type="Pfam" id="PF06977">
    <property type="entry name" value="SdiA-regulated"/>
    <property type="match status" value="1"/>
</dbReference>
<keyword evidence="3" id="KW-0472">Membrane</keyword>
<dbReference type="SUPFAM" id="SSF50956">
    <property type="entry name" value="Thermostable phytase (3-phytase)"/>
    <property type="match status" value="1"/>
</dbReference>
<reference evidence="4 5" key="1">
    <citation type="submission" date="2017-01" db="EMBL/GenBank/DDBJ databases">
        <title>Draft genome sequence of Pseudomonas pachastrellae type strain CCUG 46540T from a deep sea.</title>
        <authorList>
            <person name="Gomila M."/>
            <person name="Mulet M."/>
            <person name="Lalucat J."/>
            <person name="Garcia-Valdes E."/>
        </authorList>
    </citation>
    <scope>NUCLEOTIDE SEQUENCE [LARGE SCALE GENOMIC DNA]</scope>
    <source>
        <strain evidence="4 5">CCUG 46540</strain>
    </source>
</reference>
<name>A0A1S8DCC4_9GAMM</name>
<dbReference type="InterPro" id="IPR009722">
    <property type="entry name" value="YjiK/CarP"/>
</dbReference>
<organism evidence="4 5">
    <name type="scientific">Halopseudomonas pachastrellae</name>
    <dbReference type="NCBI Taxonomy" id="254161"/>
    <lineage>
        <taxon>Bacteria</taxon>
        <taxon>Pseudomonadati</taxon>
        <taxon>Pseudomonadota</taxon>
        <taxon>Gammaproteobacteria</taxon>
        <taxon>Pseudomonadales</taxon>
        <taxon>Pseudomonadaceae</taxon>
        <taxon>Halopseudomonas</taxon>
    </lineage>
</organism>
<comment type="subcellular location">
    <subcellularLocation>
        <location evidence="1">Cell membrane</location>
    </subcellularLocation>
</comment>
<dbReference type="EMBL" id="MUBC01000036">
    <property type="protein sequence ID" value="ONM43078.1"/>
    <property type="molecule type" value="Genomic_DNA"/>
</dbReference>
<gene>
    <name evidence="4" type="ORF">BXT89_14570</name>
</gene>
<evidence type="ECO:0000256" key="3">
    <source>
        <dbReference type="ARBA" id="ARBA00023136"/>
    </source>
</evidence>
<dbReference type="GO" id="GO:0005886">
    <property type="term" value="C:plasma membrane"/>
    <property type="evidence" value="ECO:0007669"/>
    <property type="project" value="UniProtKB-SubCell"/>
</dbReference>
<dbReference type="Proteomes" id="UP000242847">
    <property type="component" value="Unassembled WGS sequence"/>
</dbReference>
<dbReference type="CDD" id="cd09971">
    <property type="entry name" value="SdiA-regulated"/>
    <property type="match status" value="1"/>
</dbReference>
<evidence type="ECO:0000313" key="5">
    <source>
        <dbReference type="Proteomes" id="UP000242847"/>
    </source>
</evidence>
<keyword evidence="2" id="KW-1003">Cell membrane</keyword>
<evidence type="ECO:0000313" key="4">
    <source>
        <dbReference type="EMBL" id="ONM43078.1"/>
    </source>
</evidence>
<accession>A0A1S8DCC4</accession>
<protein>
    <submittedName>
        <fullName evidence="4">Uncharacterized protein</fullName>
    </submittedName>
</protein>
<dbReference type="AlphaFoldDB" id="A0A1S8DCC4"/>
<keyword evidence="5" id="KW-1185">Reference proteome</keyword>